<proteinExistence type="predicted"/>
<gene>
    <name evidence="5" type="ORF">LMG29739_02951</name>
</gene>
<organism evidence="5 6">
    <name type="scientific">Paraburkholderia solisilvae</name>
    <dbReference type="NCBI Taxonomy" id="624376"/>
    <lineage>
        <taxon>Bacteria</taxon>
        <taxon>Pseudomonadati</taxon>
        <taxon>Pseudomonadota</taxon>
        <taxon>Betaproteobacteria</taxon>
        <taxon>Burkholderiales</taxon>
        <taxon>Burkholderiaceae</taxon>
        <taxon>Paraburkholderia</taxon>
    </lineage>
</organism>
<dbReference type="Gene3D" id="3.30.70.270">
    <property type="match status" value="1"/>
</dbReference>
<accession>A0A6J5E0G4</accession>
<dbReference type="Pfam" id="PF03707">
    <property type="entry name" value="MHYT"/>
    <property type="match status" value="2"/>
</dbReference>
<dbReference type="InterPro" id="IPR005330">
    <property type="entry name" value="MHYT_dom"/>
</dbReference>
<feature type="transmembrane region" description="Helical" evidence="1">
    <location>
        <begin position="6"/>
        <end position="25"/>
    </location>
</feature>
<dbReference type="InterPro" id="IPR052155">
    <property type="entry name" value="Biofilm_reg_signaling"/>
</dbReference>
<sequence length="705" mass="76217">MPSSYNLALVALSIAVATLASYTALDLAGRITLQAVARQRRAWLAGGAAAMGVGIWSMHFIGMLAFSLPIPLGYDLGITGASLAIAFVVSYFALAVVTRRTLTRPRLVAGGVLMGIGIAGMHYTGMAAMRMEPGIRYRPLLFAASLAIAIVASIAALWIAHMLRDSGLRRIIVKRTGAAAIMGLAITGMHYTGMAAADFAPGAICGAVQGSSASVADGQNVQWLAATVILFTFAILLVTLLLSRFDARATLLVGSVATLNNQIVRLATYDTLTGLLNRSSLTERIERAIDVCRARNTLFAILFMDLDGFKTINDSLGHAFGDEVLKAFAQQLLQCVRAADSVARLGGDEFVILAEDLRSAQDAAQMADSVLARMREGIVADGQALQVMPSIGVALFPQDGDSVDTLLKDADAAMYEAKREGRGTWRFFEARMNEAALRTLKIQRALHEGMGKGYFALHFQPKFRSDTGEVAGAEALLRLDHPEFGQLAPVDFIPIAERSGQIVQIGYWVVRETCRQIRRWQAAGLPLMKVAVNLSPRQLTQAELVPTILDIVKAEQIACAQLMFEITESVAMQDAPKTIATIHQFQQAGFQISIDDFGTGYSSLAYLQRFRVKQLKIDRFFTNGLDQNGKEGTAIVSAIIALAHSLEMDVVAEGVETESQYDKLKDMRCDEMQGFLLGRPLTADAFGALMHQQMRTNPGASALMN</sequence>
<dbReference type="InterPro" id="IPR029787">
    <property type="entry name" value="Nucleotide_cyclase"/>
</dbReference>
<feature type="transmembrane region" description="Helical" evidence="1">
    <location>
        <begin position="140"/>
        <end position="160"/>
    </location>
</feature>
<dbReference type="GO" id="GO:0016020">
    <property type="term" value="C:membrane"/>
    <property type="evidence" value="ECO:0007669"/>
    <property type="project" value="UniProtKB-UniRule"/>
</dbReference>
<dbReference type="Pfam" id="PF00563">
    <property type="entry name" value="EAL"/>
    <property type="match status" value="1"/>
</dbReference>
<dbReference type="RefSeq" id="WP_175111659.1">
    <property type="nucleotide sequence ID" value="NZ_CADIKF010000021.1"/>
</dbReference>
<dbReference type="SMART" id="SM00267">
    <property type="entry name" value="GGDEF"/>
    <property type="match status" value="1"/>
</dbReference>
<dbReference type="SUPFAM" id="SSF55073">
    <property type="entry name" value="Nucleotide cyclase"/>
    <property type="match status" value="1"/>
</dbReference>
<name>A0A6J5E0G4_9BURK</name>
<keyword evidence="1" id="KW-1133">Transmembrane helix</keyword>
<feature type="domain" description="EAL" evidence="2">
    <location>
        <begin position="439"/>
        <end position="694"/>
    </location>
</feature>
<dbReference type="EMBL" id="CADIKF010000021">
    <property type="protein sequence ID" value="CAB3758625.1"/>
    <property type="molecule type" value="Genomic_DNA"/>
</dbReference>
<dbReference type="GO" id="GO:0003824">
    <property type="term" value="F:catalytic activity"/>
    <property type="evidence" value="ECO:0007669"/>
    <property type="project" value="UniProtKB-ARBA"/>
</dbReference>
<keyword evidence="1" id="KW-0472">Membrane</keyword>
<evidence type="ECO:0000313" key="5">
    <source>
        <dbReference type="EMBL" id="CAB3758625.1"/>
    </source>
</evidence>
<dbReference type="SMART" id="SM00052">
    <property type="entry name" value="EAL"/>
    <property type="match status" value="1"/>
</dbReference>
<dbReference type="PROSITE" id="PS50887">
    <property type="entry name" value="GGDEF"/>
    <property type="match status" value="1"/>
</dbReference>
<feature type="transmembrane region" description="Helical" evidence="1">
    <location>
        <begin position="221"/>
        <end position="242"/>
    </location>
</feature>
<dbReference type="InterPro" id="IPR000160">
    <property type="entry name" value="GGDEF_dom"/>
</dbReference>
<dbReference type="InterPro" id="IPR043128">
    <property type="entry name" value="Rev_trsase/Diguanyl_cyclase"/>
</dbReference>
<feature type="transmembrane region" description="Helical" evidence="1">
    <location>
        <begin position="76"/>
        <end position="95"/>
    </location>
</feature>
<feature type="transmembrane region" description="Helical" evidence="1">
    <location>
        <begin position="107"/>
        <end position="128"/>
    </location>
</feature>
<keyword evidence="6" id="KW-1185">Reference proteome</keyword>
<feature type="transmembrane region" description="Helical" evidence="1">
    <location>
        <begin position="172"/>
        <end position="191"/>
    </location>
</feature>
<dbReference type="PANTHER" id="PTHR44757:SF2">
    <property type="entry name" value="BIOFILM ARCHITECTURE MAINTENANCE PROTEIN MBAA"/>
    <property type="match status" value="1"/>
</dbReference>
<dbReference type="Gene3D" id="3.20.20.450">
    <property type="entry name" value="EAL domain"/>
    <property type="match status" value="1"/>
</dbReference>
<feature type="domain" description="GGDEF" evidence="3">
    <location>
        <begin position="297"/>
        <end position="430"/>
    </location>
</feature>
<reference evidence="5 6" key="1">
    <citation type="submission" date="2020-04" db="EMBL/GenBank/DDBJ databases">
        <authorList>
            <person name="De Canck E."/>
        </authorList>
    </citation>
    <scope>NUCLEOTIDE SEQUENCE [LARGE SCALE GENOMIC DNA]</scope>
    <source>
        <strain evidence="5 6">LMG 29739</strain>
    </source>
</reference>
<dbReference type="PROSITE" id="PS50924">
    <property type="entry name" value="MHYT"/>
    <property type="match status" value="1"/>
</dbReference>
<dbReference type="PROSITE" id="PS50883">
    <property type="entry name" value="EAL"/>
    <property type="match status" value="1"/>
</dbReference>
<keyword evidence="1" id="KW-0812">Transmembrane</keyword>
<dbReference type="AlphaFoldDB" id="A0A6J5E0G4"/>
<feature type="domain" description="MHYT" evidence="4">
    <location>
        <begin position="5"/>
        <end position="200"/>
    </location>
</feature>
<evidence type="ECO:0000313" key="6">
    <source>
        <dbReference type="Proteomes" id="UP000494329"/>
    </source>
</evidence>
<protein>
    <submittedName>
        <fullName evidence="5">Putative signaling protein</fullName>
    </submittedName>
</protein>
<dbReference type="Pfam" id="PF00990">
    <property type="entry name" value="GGDEF"/>
    <property type="match status" value="1"/>
</dbReference>
<evidence type="ECO:0000259" key="2">
    <source>
        <dbReference type="PROSITE" id="PS50883"/>
    </source>
</evidence>
<feature type="transmembrane region" description="Helical" evidence="1">
    <location>
        <begin position="46"/>
        <end position="70"/>
    </location>
</feature>
<dbReference type="CDD" id="cd01948">
    <property type="entry name" value="EAL"/>
    <property type="match status" value="1"/>
</dbReference>
<dbReference type="CDD" id="cd01949">
    <property type="entry name" value="GGDEF"/>
    <property type="match status" value="1"/>
</dbReference>
<dbReference type="PANTHER" id="PTHR44757">
    <property type="entry name" value="DIGUANYLATE CYCLASE DGCP"/>
    <property type="match status" value="1"/>
</dbReference>
<dbReference type="FunFam" id="3.30.70.270:FF:000001">
    <property type="entry name" value="Diguanylate cyclase domain protein"/>
    <property type="match status" value="1"/>
</dbReference>
<dbReference type="NCBIfam" id="TIGR00254">
    <property type="entry name" value="GGDEF"/>
    <property type="match status" value="1"/>
</dbReference>
<dbReference type="Proteomes" id="UP000494329">
    <property type="component" value="Unassembled WGS sequence"/>
</dbReference>
<dbReference type="InterPro" id="IPR001633">
    <property type="entry name" value="EAL_dom"/>
</dbReference>
<evidence type="ECO:0000256" key="1">
    <source>
        <dbReference type="PROSITE-ProRule" id="PRU00244"/>
    </source>
</evidence>
<dbReference type="InterPro" id="IPR035919">
    <property type="entry name" value="EAL_sf"/>
</dbReference>
<evidence type="ECO:0000259" key="3">
    <source>
        <dbReference type="PROSITE" id="PS50887"/>
    </source>
</evidence>
<dbReference type="SUPFAM" id="SSF141868">
    <property type="entry name" value="EAL domain-like"/>
    <property type="match status" value="1"/>
</dbReference>
<evidence type="ECO:0000259" key="4">
    <source>
        <dbReference type="PROSITE" id="PS50924"/>
    </source>
</evidence>